<feature type="region of interest" description="Disordered" evidence="1">
    <location>
        <begin position="43"/>
        <end position="62"/>
    </location>
</feature>
<dbReference type="GO" id="GO:0000124">
    <property type="term" value="C:SAGA complex"/>
    <property type="evidence" value="ECO:0007669"/>
    <property type="project" value="InterPro"/>
</dbReference>
<comment type="caution">
    <text evidence="3">The sequence shown here is derived from an EMBL/GenBank/DDBJ whole genome shotgun (WGS) entry which is preliminary data.</text>
</comment>
<dbReference type="AlphaFoldDB" id="A0A9W6T5S6"/>
<feature type="compositionally biased region" description="Low complexity" evidence="1">
    <location>
        <begin position="51"/>
        <end position="61"/>
    </location>
</feature>
<evidence type="ECO:0000313" key="4">
    <source>
        <dbReference type="Proteomes" id="UP001165120"/>
    </source>
</evidence>
<evidence type="ECO:0000259" key="2">
    <source>
        <dbReference type="PROSITE" id="PS51505"/>
    </source>
</evidence>
<proteinExistence type="predicted"/>
<dbReference type="Proteomes" id="UP001165120">
    <property type="component" value="Unassembled WGS sequence"/>
</dbReference>
<feature type="region of interest" description="Disordered" evidence="1">
    <location>
        <begin position="87"/>
        <end position="119"/>
    </location>
</feature>
<accession>A0A9W6T5S6</accession>
<dbReference type="Pfam" id="PF18508">
    <property type="entry name" value="zf_C2H2_13"/>
    <property type="match status" value="1"/>
</dbReference>
<dbReference type="InterPro" id="IPR013243">
    <property type="entry name" value="SCA7_dom"/>
</dbReference>
<feature type="region of interest" description="Disordered" evidence="1">
    <location>
        <begin position="182"/>
        <end position="306"/>
    </location>
</feature>
<keyword evidence="4" id="KW-1185">Reference proteome</keyword>
<evidence type="ECO:0000256" key="1">
    <source>
        <dbReference type="SAM" id="MobiDB-lite"/>
    </source>
</evidence>
<dbReference type="InterPro" id="IPR041251">
    <property type="entry name" value="Znf_C2H2_13"/>
</dbReference>
<gene>
    <name evidence="3" type="ORF">Cboi02_000565700</name>
</gene>
<protein>
    <submittedName>
        <fullName evidence="3">Unnamed protein product</fullName>
    </submittedName>
</protein>
<sequence>MSKRSNSHSSSIAASSRSSSIDFPSDLKHKTLGKDIDKIIKHFHKEDTATPSSSSPSSSSSNYIPNLKHWKELGSYLESLQIVQLKDSSSNTDSQNTNTSNSHNNSKNSTDSLDTDSFENSENISNNLINSKNPLSAPLVYRICNHCDRPILETALADHIKSCIDMKNSKKALAAAAAAAAAASSAKDKPKNTRKRKNQDVDSKESTPVLSSPSKVSSTGASSKVSSSPTKNLTANTPKASVSAAANSTPATTPATSAAAEPASSSTATTTAGSKQPPNKKQKKMPKEKKPKKEKAKPAPKVKGPVDVEKQCGVPLPNGGFCARSLTCKTHSMGAKRAVPGRSAPYDQLLAAYQRKNQAKIAAGAAAAQQAKEDLVHGATQPLDDDEETHQVLEGVMRSAAYPLERKKIHLVLYKVELLL</sequence>
<dbReference type="Pfam" id="PF08313">
    <property type="entry name" value="SCA7"/>
    <property type="match status" value="1"/>
</dbReference>
<dbReference type="InterPro" id="IPR037804">
    <property type="entry name" value="SGF73"/>
</dbReference>
<dbReference type="EMBL" id="BSXN01002868">
    <property type="protein sequence ID" value="GME77873.1"/>
    <property type="molecule type" value="Genomic_DNA"/>
</dbReference>
<dbReference type="PANTHER" id="PTHR47805:SF1">
    <property type="entry name" value="SAGA-ASSOCIATED FACTOR 73"/>
    <property type="match status" value="1"/>
</dbReference>
<dbReference type="PROSITE" id="PS51505">
    <property type="entry name" value="SCA7"/>
    <property type="match status" value="1"/>
</dbReference>
<dbReference type="GO" id="GO:0031048">
    <property type="term" value="P:regulatory ncRNA-mediated heterochromatin formation"/>
    <property type="evidence" value="ECO:0007669"/>
    <property type="project" value="TreeGrafter"/>
</dbReference>
<organism evidence="3 4">
    <name type="scientific">Candida boidinii</name>
    <name type="common">Yeast</name>
    <dbReference type="NCBI Taxonomy" id="5477"/>
    <lineage>
        <taxon>Eukaryota</taxon>
        <taxon>Fungi</taxon>
        <taxon>Dikarya</taxon>
        <taxon>Ascomycota</taxon>
        <taxon>Saccharomycotina</taxon>
        <taxon>Pichiomycetes</taxon>
        <taxon>Pichiales</taxon>
        <taxon>Pichiaceae</taxon>
        <taxon>Ogataea</taxon>
        <taxon>Ogataea/Candida clade</taxon>
    </lineage>
</organism>
<feature type="compositionally biased region" description="Low complexity" evidence="1">
    <location>
        <begin position="240"/>
        <end position="277"/>
    </location>
</feature>
<feature type="compositionally biased region" description="Low complexity" evidence="1">
    <location>
        <begin position="211"/>
        <end position="230"/>
    </location>
</feature>
<dbReference type="Gene3D" id="3.30.160.60">
    <property type="entry name" value="Classic Zinc Finger"/>
    <property type="match status" value="1"/>
</dbReference>
<dbReference type="Gene3D" id="6.10.140.670">
    <property type="match status" value="1"/>
</dbReference>
<reference evidence="3" key="1">
    <citation type="submission" date="2023-04" db="EMBL/GenBank/DDBJ databases">
        <title>Candida boidinii NBRC 10035.</title>
        <authorList>
            <person name="Ichikawa N."/>
            <person name="Sato H."/>
            <person name="Tonouchi N."/>
        </authorList>
    </citation>
    <scope>NUCLEOTIDE SEQUENCE</scope>
    <source>
        <strain evidence="3">NBRC 10035</strain>
    </source>
</reference>
<feature type="compositionally biased region" description="Low complexity" evidence="1">
    <location>
        <begin position="87"/>
        <end position="112"/>
    </location>
</feature>
<dbReference type="GO" id="GO:0006357">
    <property type="term" value="P:regulation of transcription by RNA polymerase II"/>
    <property type="evidence" value="ECO:0007669"/>
    <property type="project" value="TreeGrafter"/>
</dbReference>
<dbReference type="PANTHER" id="PTHR47805">
    <property type="entry name" value="SAGA-ASSOCIATED FACTOR 73"/>
    <property type="match status" value="1"/>
</dbReference>
<name>A0A9W6T5S6_CANBO</name>
<feature type="region of interest" description="Disordered" evidence="1">
    <location>
        <begin position="1"/>
        <end position="27"/>
    </location>
</feature>
<feature type="domain" description="SCA7" evidence="2">
    <location>
        <begin position="299"/>
        <end position="365"/>
    </location>
</feature>
<feature type="compositionally biased region" description="Basic residues" evidence="1">
    <location>
        <begin position="278"/>
        <end position="300"/>
    </location>
</feature>
<dbReference type="GO" id="GO:1904802">
    <property type="term" value="P:RITS complex assembly"/>
    <property type="evidence" value="ECO:0007669"/>
    <property type="project" value="TreeGrafter"/>
</dbReference>
<evidence type="ECO:0000313" key="3">
    <source>
        <dbReference type="EMBL" id="GME77873.1"/>
    </source>
</evidence>
<feature type="compositionally biased region" description="Low complexity" evidence="1">
    <location>
        <begin position="7"/>
        <end position="21"/>
    </location>
</feature>